<dbReference type="GO" id="GO:0006298">
    <property type="term" value="P:mismatch repair"/>
    <property type="evidence" value="ECO:0007669"/>
    <property type="project" value="InterPro"/>
</dbReference>
<dbReference type="SUPFAM" id="SSF52540">
    <property type="entry name" value="P-loop containing nucleoside triphosphate hydrolases"/>
    <property type="match status" value="1"/>
</dbReference>
<keyword evidence="6" id="KW-1185">Reference proteome</keyword>
<dbReference type="GO" id="GO:0140664">
    <property type="term" value="F:ATP-dependent DNA damage sensor activity"/>
    <property type="evidence" value="ECO:0007669"/>
    <property type="project" value="InterPro"/>
</dbReference>
<dbReference type="InterPro" id="IPR000432">
    <property type="entry name" value="DNA_mismatch_repair_MutS_C"/>
</dbReference>
<proteinExistence type="predicted"/>
<dbReference type="KEGG" id="chk:D4L85_15980"/>
<name>A0A385SNP1_9BACT</name>
<dbReference type="AlphaFoldDB" id="A0A385SNP1"/>
<protein>
    <submittedName>
        <fullName evidence="5">DNA mismatch repair protein</fullName>
    </submittedName>
</protein>
<dbReference type="OrthoDB" id="9801987at2"/>
<dbReference type="InterPro" id="IPR045076">
    <property type="entry name" value="MutS"/>
</dbReference>
<evidence type="ECO:0000256" key="3">
    <source>
        <dbReference type="ARBA" id="ARBA00023125"/>
    </source>
</evidence>
<evidence type="ECO:0000256" key="1">
    <source>
        <dbReference type="ARBA" id="ARBA00022741"/>
    </source>
</evidence>
<reference evidence="6" key="1">
    <citation type="submission" date="2018-09" db="EMBL/GenBank/DDBJ databases">
        <title>Chryseolinea sp. KIS68-18 isolated from soil.</title>
        <authorList>
            <person name="Weon H.-Y."/>
            <person name="Kwon S.-W."/>
            <person name="Lee S.A."/>
        </authorList>
    </citation>
    <scope>NUCLEOTIDE SEQUENCE [LARGE SCALE GENOMIC DNA]</scope>
    <source>
        <strain evidence="6">KIS68-18</strain>
    </source>
</reference>
<dbReference type="SMART" id="SM00534">
    <property type="entry name" value="MUTSac"/>
    <property type="match status" value="1"/>
</dbReference>
<dbReference type="SUPFAM" id="SSF48334">
    <property type="entry name" value="DNA repair protein MutS, domain III"/>
    <property type="match status" value="1"/>
</dbReference>
<dbReference type="Gene3D" id="3.40.50.300">
    <property type="entry name" value="P-loop containing nucleotide triphosphate hydrolases"/>
    <property type="match status" value="1"/>
</dbReference>
<accession>A0A385SNP1</accession>
<evidence type="ECO:0000313" key="5">
    <source>
        <dbReference type="EMBL" id="AYB31971.1"/>
    </source>
</evidence>
<evidence type="ECO:0000313" key="6">
    <source>
        <dbReference type="Proteomes" id="UP000266183"/>
    </source>
</evidence>
<dbReference type="Gene3D" id="1.10.1420.10">
    <property type="match status" value="1"/>
</dbReference>
<organism evidence="5 6">
    <name type="scientific">Chryseolinea soli</name>
    <dbReference type="NCBI Taxonomy" id="2321403"/>
    <lineage>
        <taxon>Bacteria</taxon>
        <taxon>Pseudomonadati</taxon>
        <taxon>Bacteroidota</taxon>
        <taxon>Cytophagia</taxon>
        <taxon>Cytophagales</taxon>
        <taxon>Fulvivirgaceae</taxon>
        <taxon>Chryseolinea</taxon>
    </lineage>
</organism>
<dbReference type="EMBL" id="CP032382">
    <property type="protein sequence ID" value="AYB31971.1"/>
    <property type="molecule type" value="Genomic_DNA"/>
</dbReference>
<evidence type="ECO:0000256" key="2">
    <source>
        <dbReference type="ARBA" id="ARBA00022840"/>
    </source>
</evidence>
<evidence type="ECO:0000259" key="4">
    <source>
        <dbReference type="SMART" id="SM00534"/>
    </source>
</evidence>
<dbReference type="GO" id="GO:0030983">
    <property type="term" value="F:mismatched DNA binding"/>
    <property type="evidence" value="ECO:0007669"/>
    <property type="project" value="InterPro"/>
</dbReference>
<dbReference type="PANTHER" id="PTHR11361">
    <property type="entry name" value="DNA MISMATCH REPAIR PROTEIN MUTS FAMILY MEMBER"/>
    <property type="match status" value="1"/>
</dbReference>
<keyword evidence="2" id="KW-0067">ATP-binding</keyword>
<sequence>MGLMVDKQTLEDLTLVGKYKINSVYSIFRKVKTTGGEKLLDKLFSQPLDDADAINMRARLFQYFQEKDISFPFAPANVQIAEDYVGLGLNTSKLGNLLSWVIRRMQGLFLRDDLYQEFRKKQRITILILEQLLYVINHLDYGNKSQYRNRIEEVKDILGRSELKKVLEKAPSADGPFYEFVTYDYLLRGAMHQKAEQLLMCIHELDVYIAVSGVARERKFSYASAHPSDQITLHAVNLRHPSLNKGVPNTISLRRDKNMIFLTGANMAGKSTLMKSIGISIYLGHIGFPVAAESMAFSVMDGLYTSINVSDNLNLGYSHFYAEVLRVKHAAEQVGAGKNMVVIFDELFKGTNVKDAYDATLEVTRAFSEYDNCFFVISTHIVEVGDALREQPNIQFLFLPTMLKEEVPQYSYRLETGISSDRHGMTIIRKEGILDIIRRAEDG</sequence>
<gene>
    <name evidence="5" type="ORF">D4L85_15980</name>
</gene>
<dbReference type="RefSeq" id="WP_119755232.1">
    <property type="nucleotide sequence ID" value="NZ_CP032382.1"/>
</dbReference>
<keyword evidence="3" id="KW-0238">DNA-binding</keyword>
<feature type="domain" description="DNA mismatch repair proteins mutS family" evidence="4">
    <location>
        <begin position="257"/>
        <end position="443"/>
    </location>
</feature>
<dbReference type="Proteomes" id="UP000266183">
    <property type="component" value="Chromosome"/>
</dbReference>
<dbReference type="Pfam" id="PF00488">
    <property type="entry name" value="MutS_V"/>
    <property type="match status" value="1"/>
</dbReference>
<keyword evidence="1" id="KW-0547">Nucleotide-binding</keyword>
<dbReference type="PANTHER" id="PTHR11361:SF99">
    <property type="entry name" value="DNA MISMATCH REPAIR PROTEIN"/>
    <property type="match status" value="1"/>
</dbReference>
<dbReference type="GO" id="GO:0005524">
    <property type="term" value="F:ATP binding"/>
    <property type="evidence" value="ECO:0007669"/>
    <property type="project" value="UniProtKB-KW"/>
</dbReference>
<dbReference type="InterPro" id="IPR027417">
    <property type="entry name" value="P-loop_NTPase"/>
</dbReference>
<dbReference type="InterPro" id="IPR036187">
    <property type="entry name" value="DNA_mismatch_repair_MutS_sf"/>
</dbReference>